<dbReference type="Proteomes" id="UP001158576">
    <property type="component" value="Chromosome 2"/>
</dbReference>
<dbReference type="EMBL" id="OU015567">
    <property type="protein sequence ID" value="CAG5113883.1"/>
    <property type="molecule type" value="Genomic_DNA"/>
</dbReference>
<protein>
    <submittedName>
        <fullName evidence="1">Oidioi.mRNA.OKI2018_I69.chr2.g7973.t1.cds</fullName>
    </submittedName>
</protein>
<gene>
    <name evidence="1" type="ORF">OKIOD_LOCUS16738</name>
</gene>
<reference evidence="1 2" key="1">
    <citation type="submission" date="2021-04" db="EMBL/GenBank/DDBJ databases">
        <authorList>
            <person name="Bliznina A."/>
        </authorList>
    </citation>
    <scope>NUCLEOTIDE SEQUENCE [LARGE SCALE GENOMIC DNA]</scope>
</reference>
<accession>A0ABN7T8B8</accession>
<organism evidence="1 2">
    <name type="scientific">Oikopleura dioica</name>
    <name type="common">Tunicate</name>
    <dbReference type="NCBI Taxonomy" id="34765"/>
    <lineage>
        <taxon>Eukaryota</taxon>
        <taxon>Metazoa</taxon>
        <taxon>Chordata</taxon>
        <taxon>Tunicata</taxon>
        <taxon>Appendicularia</taxon>
        <taxon>Copelata</taxon>
        <taxon>Oikopleuridae</taxon>
        <taxon>Oikopleura</taxon>
    </lineage>
</organism>
<keyword evidence="2" id="KW-1185">Reference proteome</keyword>
<name>A0ABN7T8B8_OIKDI</name>
<evidence type="ECO:0000313" key="1">
    <source>
        <dbReference type="EMBL" id="CAG5113883.1"/>
    </source>
</evidence>
<proteinExistence type="predicted"/>
<sequence length="127" mass="14713">MPPPETPKDRLEYADIMRINVDSCTRATRSAMHVGNRQKPISPELTFYSPVTVKSYQIFMEKYAETAQHQAANLKVVAALLKEDRYYTAFEFQKQEQINIVQNTFDSFKYSTHLLKCMTTLSIPLDQ</sequence>
<evidence type="ECO:0000313" key="2">
    <source>
        <dbReference type="Proteomes" id="UP001158576"/>
    </source>
</evidence>